<reference evidence="1 2" key="1">
    <citation type="journal article" date="2020" name="Cell">
        <title>Large-Scale Comparative Analyses of Tick Genomes Elucidate Their Genetic Diversity and Vector Capacities.</title>
        <authorList>
            <consortium name="Tick Genome and Microbiome Consortium (TIGMIC)"/>
            <person name="Jia N."/>
            <person name="Wang J."/>
            <person name="Shi W."/>
            <person name="Du L."/>
            <person name="Sun Y."/>
            <person name="Zhan W."/>
            <person name="Jiang J.F."/>
            <person name="Wang Q."/>
            <person name="Zhang B."/>
            <person name="Ji P."/>
            <person name="Bell-Sakyi L."/>
            <person name="Cui X.M."/>
            <person name="Yuan T.T."/>
            <person name="Jiang B.G."/>
            <person name="Yang W.F."/>
            <person name="Lam T.T."/>
            <person name="Chang Q.C."/>
            <person name="Ding S.J."/>
            <person name="Wang X.J."/>
            <person name="Zhu J.G."/>
            <person name="Ruan X.D."/>
            <person name="Zhao L."/>
            <person name="Wei J.T."/>
            <person name="Ye R.Z."/>
            <person name="Que T.C."/>
            <person name="Du C.H."/>
            <person name="Zhou Y.H."/>
            <person name="Cheng J.X."/>
            <person name="Dai P.F."/>
            <person name="Guo W.B."/>
            <person name="Han X.H."/>
            <person name="Huang E.J."/>
            <person name="Li L.F."/>
            <person name="Wei W."/>
            <person name="Gao Y.C."/>
            <person name="Liu J.Z."/>
            <person name="Shao H.Z."/>
            <person name="Wang X."/>
            <person name="Wang C.C."/>
            <person name="Yang T.C."/>
            <person name="Huo Q.B."/>
            <person name="Li W."/>
            <person name="Chen H.Y."/>
            <person name="Chen S.E."/>
            <person name="Zhou L.G."/>
            <person name="Ni X.B."/>
            <person name="Tian J.H."/>
            <person name="Sheng Y."/>
            <person name="Liu T."/>
            <person name="Pan Y.S."/>
            <person name="Xia L.Y."/>
            <person name="Li J."/>
            <person name="Zhao F."/>
            <person name="Cao W.C."/>
        </authorList>
    </citation>
    <scope>NUCLEOTIDE SEQUENCE [LARGE SCALE GENOMIC DNA]</scope>
    <source>
        <strain evidence="1">Iper-2018</strain>
    </source>
</reference>
<name>A0AC60PZQ9_IXOPE</name>
<proteinExistence type="predicted"/>
<evidence type="ECO:0000313" key="1">
    <source>
        <dbReference type="EMBL" id="KAG0426097.1"/>
    </source>
</evidence>
<evidence type="ECO:0000313" key="2">
    <source>
        <dbReference type="Proteomes" id="UP000805193"/>
    </source>
</evidence>
<organism evidence="1 2">
    <name type="scientific">Ixodes persulcatus</name>
    <name type="common">Taiga tick</name>
    <dbReference type="NCBI Taxonomy" id="34615"/>
    <lineage>
        <taxon>Eukaryota</taxon>
        <taxon>Metazoa</taxon>
        <taxon>Ecdysozoa</taxon>
        <taxon>Arthropoda</taxon>
        <taxon>Chelicerata</taxon>
        <taxon>Arachnida</taxon>
        <taxon>Acari</taxon>
        <taxon>Parasitiformes</taxon>
        <taxon>Ixodida</taxon>
        <taxon>Ixodoidea</taxon>
        <taxon>Ixodidae</taxon>
        <taxon>Ixodinae</taxon>
        <taxon>Ixodes</taxon>
    </lineage>
</organism>
<comment type="caution">
    <text evidence="1">The sequence shown here is derived from an EMBL/GenBank/DDBJ whole genome shotgun (WGS) entry which is preliminary data.</text>
</comment>
<accession>A0AC60PZQ9</accession>
<keyword evidence="2" id="KW-1185">Reference proteome</keyword>
<gene>
    <name evidence="1" type="ORF">HPB47_026774</name>
</gene>
<dbReference type="Proteomes" id="UP000805193">
    <property type="component" value="Unassembled WGS sequence"/>
</dbReference>
<dbReference type="EMBL" id="JABSTQ010009764">
    <property type="protein sequence ID" value="KAG0426097.1"/>
    <property type="molecule type" value="Genomic_DNA"/>
</dbReference>
<protein>
    <submittedName>
        <fullName evidence="1">Uncharacterized protein</fullName>
    </submittedName>
</protein>
<sequence>MGVGRRWRVQWEEEAVVSGSRGLLPGPDRGCLGGRRWALKGALPRMELAAEARWTAAIVAWRKAGLPPTAESRTPMKNMLGTGAWFSRWASRREPTSSPARLLAGQGTLARDADGRDMQADTEPSSPEADESSTWPPTREEPEPQEPERGSVWQSLRRNAQAKCLLLTLLMAACLGAVAWCRLSEVKRFVINYHTIPMRSETRVSPCDDGYVYVPLALLSMLYLVYLVECWHCSTRLQLAYRVDASAVYDLVEQMREAQPIIWWKAVCYHYVRRTRLVTRYRNGDPYTTTQIYYDRVNTHAAGSCFVYTDCGVRDISKRLTGLENHPATKIRFSKASTFGPLQTRPGFAFANIEAARSFERQRSDFFRDNERFDEYMEMREGLDLVSADFQEYVVAFADRLPWYVSHSVFWLFSALLLSWPLRLLVDCRTAHVHYQVTKLFGEPPETTAPTQSVELSRRSTADSAELEQSITDNFTLAPSYSQAVLMDSALRSDPNGNIPISSRRHRSSWTGPGTSQVMYLVPPLYPDDVPVQRRCPDAGPPSYEEVVPDAAGDATALGFPRFLLPFTMRRSMTERNLARTPDGPPSSETQL</sequence>